<reference evidence="13" key="1">
    <citation type="journal article" date="2011" name="Genome Res.">
        <title>Phylogeny-wide analysis of social amoeba genomes highlights ancient origins for complex intercellular communication.</title>
        <authorList>
            <person name="Heidel A.J."/>
            <person name="Lawal H.M."/>
            <person name="Felder M."/>
            <person name="Schilde C."/>
            <person name="Helps N.R."/>
            <person name="Tunggal B."/>
            <person name="Rivero F."/>
            <person name="John U."/>
            <person name="Schleicher M."/>
            <person name="Eichinger L."/>
            <person name="Platzer M."/>
            <person name="Noegel A.A."/>
            <person name="Schaap P."/>
            <person name="Gloeckner G."/>
        </authorList>
    </citation>
    <scope>NUCLEOTIDE SEQUENCE [LARGE SCALE GENOMIC DNA]</scope>
    <source>
        <strain evidence="13">SH3</strain>
    </source>
</reference>
<feature type="domain" description="CSC1/OSCA1-like N-terminal transmembrane" evidence="10">
    <location>
        <begin position="11"/>
        <end position="172"/>
    </location>
</feature>
<dbReference type="Pfam" id="PF14703">
    <property type="entry name" value="PHM7_cyt"/>
    <property type="match status" value="1"/>
</dbReference>
<feature type="domain" description="CSC1/OSCA1-like cytosolic" evidence="11">
    <location>
        <begin position="195"/>
        <end position="352"/>
    </location>
</feature>
<organism evidence="12 13">
    <name type="scientific">Cavenderia fasciculata</name>
    <name type="common">Slime mold</name>
    <name type="synonym">Dictyostelium fasciculatum</name>
    <dbReference type="NCBI Taxonomy" id="261658"/>
    <lineage>
        <taxon>Eukaryota</taxon>
        <taxon>Amoebozoa</taxon>
        <taxon>Evosea</taxon>
        <taxon>Eumycetozoa</taxon>
        <taxon>Dictyostelia</taxon>
        <taxon>Acytosteliales</taxon>
        <taxon>Cavenderiaceae</taxon>
        <taxon>Cavenderia</taxon>
    </lineage>
</organism>
<dbReference type="PANTHER" id="PTHR13018">
    <property type="entry name" value="PROBABLE MEMBRANE PROTEIN DUF221-RELATED"/>
    <property type="match status" value="1"/>
</dbReference>
<evidence type="ECO:0000256" key="8">
    <source>
        <dbReference type="SAM" id="Phobius"/>
    </source>
</evidence>
<keyword evidence="4 8" id="KW-0812">Transmembrane</keyword>
<name>F4PP72_CACFS</name>
<evidence type="ECO:0000256" key="1">
    <source>
        <dbReference type="ARBA" id="ARBA00004141"/>
    </source>
</evidence>
<gene>
    <name evidence="12" type="ORF">DFA_04303</name>
</gene>
<dbReference type="Pfam" id="PF02714">
    <property type="entry name" value="RSN1_7TM"/>
    <property type="match status" value="1"/>
</dbReference>
<keyword evidence="5 8" id="KW-1133">Transmembrane helix</keyword>
<keyword evidence="6 8" id="KW-0472">Membrane</keyword>
<evidence type="ECO:0000256" key="5">
    <source>
        <dbReference type="ARBA" id="ARBA00022989"/>
    </source>
</evidence>
<keyword evidence="7" id="KW-0175">Coiled coil</keyword>
<dbReference type="InterPro" id="IPR003864">
    <property type="entry name" value="CSC1/OSCA1-like_7TM"/>
</dbReference>
<feature type="transmembrane region" description="Helical" evidence="8">
    <location>
        <begin position="504"/>
        <end position="526"/>
    </location>
</feature>
<dbReference type="OrthoDB" id="16947at2759"/>
<dbReference type="Pfam" id="PF13967">
    <property type="entry name" value="RSN1_TM"/>
    <property type="match status" value="1"/>
</dbReference>
<feature type="transmembrane region" description="Helical" evidence="8">
    <location>
        <begin position="12"/>
        <end position="33"/>
    </location>
</feature>
<evidence type="ECO:0000256" key="6">
    <source>
        <dbReference type="ARBA" id="ARBA00023136"/>
    </source>
</evidence>
<feature type="domain" description="CSC1/OSCA1-like 7TM region" evidence="9">
    <location>
        <begin position="363"/>
        <end position="636"/>
    </location>
</feature>
<evidence type="ECO:0000259" key="10">
    <source>
        <dbReference type="Pfam" id="PF13967"/>
    </source>
</evidence>
<evidence type="ECO:0000259" key="9">
    <source>
        <dbReference type="Pfam" id="PF02714"/>
    </source>
</evidence>
<dbReference type="GO" id="GO:0005227">
    <property type="term" value="F:calcium-activated cation channel activity"/>
    <property type="evidence" value="ECO:0007669"/>
    <property type="project" value="InterPro"/>
</dbReference>
<dbReference type="GeneID" id="14874660"/>
<dbReference type="AlphaFoldDB" id="F4PP72"/>
<feature type="transmembrane region" description="Helical" evidence="8">
    <location>
        <begin position="460"/>
        <end position="479"/>
    </location>
</feature>
<evidence type="ECO:0000256" key="3">
    <source>
        <dbReference type="ARBA" id="ARBA00022448"/>
    </source>
</evidence>
<keyword evidence="3" id="KW-0813">Transport</keyword>
<evidence type="ECO:0008006" key="14">
    <source>
        <dbReference type="Google" id="ProtNLM"/>
    </source>
</evidence>
<feature type="transmembrane region" description="Helical" evidence="8">
    <location>
        <begin position="97"/>
        <end position="114"/>
    </location>
</feature>
<dbReference type="EMBL" id="GL883009">
    <property type="protein sequence ID" value="EGG22185.1"/>
    <property type="molecule type" value="Genomic_DNA"/>
</dbReference>
<dbReference type="InterPro" id="IPR027815">
    <property type="entry name" value="CSC1/OSCA1-like_cyt"/>
</dbReference>
<dbReference type="Proteomes" id="UP000007797">
    <property type="component" value="Unassembled WGS sequence"/>
</dbReference>
<feature type="transmembrane region" description="Helical" evidence="8">
    <location>
        <begin position="154"/>
        <end position="174"/>
    </location>
</feature>
<dbReference type="RefSeq" id="XP_004360036.1">
    <property type="nucleotide sequence ID" value="XM_004359979.1"/>
</dbReference>
<evidence type="ECO:0000313" key="13">
    <source>
        <dbReference type="Proteomes" id="UP000007797"/>
    </source>
</evidence>
<keyword evidence="13" id="KW-1185">Reference proteome</keyword>
<sequence length="735" mass="84598">MTNRYEVQDSAFVVTLVINVVIGVLGLILFCVLRRRYNLVYRYRYEMHQQQGTTVDQPPSNTFFGWIGSTIRYPNQKIIEHSGLDAYFYLRQIKTSLMIMVILMVLSAIALYPTNYYGKYNENRPTNEDGELVDEIKGLSLISMSNIERGSNKLWVHLCFTLIVTAVVLFFTFLDYREYSIKRILYKCQNRLCNYSVLIKDIPESISTKDQLTNFLYSFFPPTLGDIQDVVMHHPADHIFTLIQQREGFIKSYEVAQEKSKKKVQFVKTGFLGCFGEKREALEYYQQRINELNKEIESERHEAENNRSTAAFVVFSQKQSAKISVQTIMNRDYPYQFRRHDSPDPSDIFWKNLSVGYKSILIRTLLVSIFIFFLVFFWSIPVAFLSGFSNLATLAKISAFSWLVDIINKSSVLSGFLQGFLPNLVLIIFMIILVPIITLASKIEGFHSFTSIDKSVFSKYFFFQVFNVFLISAIAGSIFQSLESIVNNPSTIITLLSTALPGQAFQMINLIMIASVGVFLQVLRLIELIVKSIRIRYFVSTKRQLEEVQKCGPFSYSTSYTTNLLYLQICLAYSTLTPFILIFGTIYFMGAYLAQKYNIIWVNTPNYQSGGSLYPLAYRRSIVGLIIYQLVMIGVFNVYDFFWGNLVIIPLVATLLFWAHCEFLFCHKSEHGILDSRIAQDEDFPLNNQGIFYDAGLAYQSYNETQYQPPWYRPLMAVQNSSLTTSFDPVHGAAP</sequence>
<feature type="coiled-coil region" evidence="7">
    <location>
        <begin position="275"/>
        <end position="309"/>
    </location>
</feature>
<feature type="transmembrane region" description="Helical" evidence="8">
    <location>
        <begin position="617"/>
        <end position="636"/>
    </location>
</feature>
<comment type="similarity">
    <text evidence="2">Belongs to the CSC1 (TC 1.A.17) family.</text>
</comment>
<evidence type="ECO:0000256" key="2">
    <source>
        <dbReference type="ARBA" id="ARBA00007779"/>
    </source>
</evidence>
<dbReference type="InterPro" id="IPR032880">
    <property type="entry name" value="CSC1/OSCA1-like_N"/>
</dbReference>
<dbReference type="PANTHER" id="PTHR13018:SF5">
    <property type="entry name" value="RE44586P"/>
    <property type="match status" value="1"/>
</dbReference>
<protein>
    <recommendedName>
        <fullName evidence="14">DUF221 family protein</fullName>
    </recommendedName>
</protein>
<proteinExistence type="inferred from homology"/>
<evidence type="ECO:0000256" key="7">
    <source>
        <dbReference type="SAM" id="Coils"/>
    </source>
</evidence>
<feature type="transmembrane region" description="Helical" evidence="8">
    <location>
        <begin position="641"/>
        <end position="659"/>
    </location>
</feature>
<evidence type="ECO:0000259" key="11">
    <source>
        <dbReference type="Pfam" id="PF14703"/>
    </source>
</evidence>
<dbReference type="GO" id="GO:0005886">
    <property type="term" value="C:plasma membrane"/>
    <property type="evidence" value="ECO:0007669"/>
    <property type="project" value="TreeGrafter"/>
</dbReference>
<evidence type="ECO:0000256" key="4">
    <source>
        <dbReference type="ARBA" id="ARBA00022692"/>
    </source>
</evidence>
<dbReference type="InterPro" id="IPR045122">
    <property type="entry name" value="Csc1-like"/>
</dbReference>
<feature type="transmembrane region" description="Helical" evidence="8">
    <location>
        <begin position="564"/>
        <end position="588"/>
    </location>
</feature>
<evidence type="ECO:0000313" key="12">
    <source>
        <dbReference type="EMBL" id="EGG22185.1"/>
    </source>
</evidence>
<dbReference type="OMA" id="DPTQVIW"/>
<feature type="transmembrane region" description="Helical" evidence="8">
    <location>
        <begin position="360"/>
        <end position="380"/>
    </location>
</feature>
<dbReference type="KEGG" id="dfa:DFA_04303"/>
<accession>F4PP72</accession>
<feature type="transmembrane region" description="Helical" evidence="8">
    <location>
        <begin position="420"/>
        <end position="440"/>
    </location>
</feature>
<comment type="subcellular location">
    <subcellularLocation>
        <location evidence="1">Membrane</location>
        <topology evidence="1">Multi-pass membrane protein</topology>
    </subcellularLocation>
</comment>